<keyword evidence="6" id="KW-0378">Hydrolase</keyword>
<dbReference type="Gene3D" id="3.90.79.20">
    <property type="match status" value="1"/>
</dbReference>
<dbReference type="GO" id="GO:0005829">
    <property type="term" value="C:cytosol"/>
    <property type="evidence" value="ECO:0007669"/>
    <property type="project" value="TreeGrafter"/>
</dbReference>
<dbReference type="InterPro" id="IPR015797">
    <property type="entry name" value="NUDIX_hydrolase-like_dom_sf"/>
</dbReference>
<dbReference type="CDD" id="cd03429">
    <property type="entry name" value="NUDIX_NADH_pyrophosphatase_Nudt13"/>
    <property type="match status" value="1"/>
</dbReference>
<dbReference type="Proteomes" id="UP000218172">
    <property type="component" value="Unassembled WGS sequence"/>
</dbReference>
<evidence type="ECO:0000256" key="4">
    <source>
        <dbReference type="ARBA" id="ARBA00012381"/>
    </source>
</evidence>
<sequence length="312" mass="34800">MSVADNRSNKKQADYGFNEQFIVFFEREFLCRRGNYLWQREELDDLLVEQALQIEVERCDKSVIFALYLGVNSAKSDSASLKPVTMNSLPENPLPANSLKVNYSDAEVAALCGRLDAQVISLRSLLMEQGPGDFAVVGKASQLVNWYLSHRYCGSCGAKTHQPDSQQAAMQCNHCDVQYFPRINPCVIMLVSRGDKLLLARSARFKSGFFSCLAGFMEVGETPEQTVAREVMEEVGISVTNIRYIKSQSWPFPSQLMLGFYADYAGGEITPDLDEIAEADWFDPQSLPTVPSSNISIAGELINGFIRSRKEA</sequence>
<comment type="caution">
    <text evidence="11">The sequence shown here is derived from an EMBL/GenBank/DDBJ whole genome shotgun (WGS) entry which is preliminary data.</text>
</comment>
<dbReference type="GO" id="GO:0035529">
    <property type="term" value="F:NADH pyrophosphatase activity"/>
    <property type="evidence" value="ECO:0007669"/>
    <property type="project" value="TreeGrafter"/>
</dbReference>
<comment type="catalytic activity">
    <reaction evidence="9">
        <text>a 5'-end NAD(+)-phospho-ribonucleoside in mRNA + H2O = a 5'-end phospho-adenosine-phospho-ribonucleoside in mRNA + beta-nicotinamide D-ribonucleotide + 2 H(+)</text>
        <dbReference type="Rhea" id="RHEA:60876"/>
        <dbReference type="Rhea" id="RHEA-COMP:15698"/>
        <dbReference type="Rhea" id="RHEA-COMP:15719"/>
        <dbReference type="ChEBI" id="CHEBI:14649"/>
        <dbReference type="ChEBI" id="CHEBI:15377"/>
        <dbReference type="ChEBI" id="CHEBI:15378"/>
        <dbReference type="ChEBI" id="CHEBI:144029"/>
        <dbReference type="ChEBI" id="CHEBI:144051"/>
    </reaction>
    <physiologicalReaction direction="left-to-right" evidence="9">
        <dbReference type="Rhea" id="RHEA:60877"/>
    </physiologicalReaction>
</comment>
<dbReference type="EMBL" id="NVQR01000007">
    <property type="protein sequence ID" value="PCH63828.1"/>
    <property type="molecule type" value="Genomic_DNA"/>
</dbReference>
<comment type="cofactor">
    <cofactor evidence="1">
        <name>Mg(2+)</name>
        <dbReference type="ChEBI" id="CHEBI:18420"/>
    </cofactor>
</comment>
<keyword evidence="5" id="KW-0479">Metal-binding</keyword>
<comment type="similarity">
    <text evidence="3">Belongs to the Nudix hydrolase family. NudC subfamily.</text>
</comment>
<gene>
    <name evidence="11" type="ORF">COC19_00600</name>
</gene>
<name>A0A2A4MVD5_9GAMM</name>
<evidence type="ECO:0000313" key="12">
    <source>
        <dbReference type="Proteomes" id="UP000218172"/>
    </source>
</evidence>
<organism evidence="11 12">
    <name type="scientific">SAR86 cluster bacterium</name>
    <dbReference type="NCBI Taxonomy" id="2030880"/>
    <lineage>
        <taxon>Bacteria</taxon>
        <taxon>Pseudomonadati</taxon>
        <taxon>Pseudomonadota</taxon>
        <taxon>Gammaproteobacteria</taxon>
        <taxon>SAR86 cluster</taxon>
    </lineage>
</organism>
<evidence type="ECO:0000256" key="6">
    <source>
        <dbReference type="ARBA" id="ARBA00022801"/>
    </source>
</evidence>
<keyword evidence="8" id="KW-0520">NAD</keyword>
<evidence type="ECO:0000256" key="7">
    <source>
        <dbReference type="ARBA" id="ARBA00022842"/>
    </source>
</evidence>
<comment type="cofactor">
    <cofactor evidence="2">
        <name>Zn(2+)</name>
        <dbReference type="ChEBI" id="CHEBI:29105"/>
    </cofactor>
</comment>
<keyword evidence="7" id="KW-0460">Magnesium</keyword>
<dbReference type="InterPro" id="IPR049734">
    <property type="entry name" value="NudC-like_C"/>
</dbReference>
<evidence type="ECO:0000256" key="1">
    <source>
        <dbReference type="ARBA" id="ARBA00001946"/>
    </source>
</evidence>
<evidence type="ECO:0000256" key="8">
    <source>
        <dbReference type="ARBA" id="ARBA00023027"/>
    </source>
</evidence>
<dbReference type="InterPro" id="IPR050241">
    <property type="entry name" value="NAD-cap_RNA_hydrolase_NudC"/>
</dbReference>
<dbReference type="PROSITE" id="PS51462">
    <property type="entry name" value="NUDIX"/>
    <property type="match status" value="1"/>
</dbReference>
<protein>
    <recommendedName>
        <fullName evidence="4">NAD(+) diphosphatase</fullName>
        <ecNumber evidence="4">3.6.1.22</ecNumber>
    </recommendedName>
</protein>
<dbReference type="InterPro" id="IPR020084">
    <property type="entry name" value="NUDIX_hydrolase_CS"/>
</dbReference>
<proteinExistence type="inferred from homology"/>
<evidence type="ECO:0000256" key="3">
    <source>
        <dbReference type="ARBA" id="ARBA00009595"/>
    </source>
</evidence>
<dbReference type="GO" id="GO:0019677">
    <property type="term" value="P:NAD+ catabolic process"/>
    <property type="evidence" value="ECO:0007669"/>
    <property type="project" value="TreeGrafter"/>
</dbReference>
<evidence type="ECO:0000256" key="5">
    <source>
        <dbReference type="ARBA" id="ARBA00022723"/>
    </source>
</evidence>
<evidence type="ECO:0000256" key="9">
    <source>
        <dbReference type="ARBA" id="ARBA00023679"/>
    </source>
</evidence>
<dbReference type="GO" id="GO:0046872">
    <property type="term" value="F:metal ion binding"/>
    <property type="evidence" value="ECO:0007669"/>
    <property type="project" value="UniProtKB-KW"/>
</dbReference>
<dbReference type="InterPro" id="IPR000086">
    <property type="entry name" value="NUDIX_hydrolase_dom"/>
</dbReference>
<dbReference type="GO" id="GO:0006742">
    <property type="term" value="P:NADP+ catabolic process"/>
    <property type="evidence" value="ECO:0007669"/>
    <property type="project" value="TreeGrafter"/>
</dbReference>
<dbReference type="AlphaFoldDB" id="A0A2A4MVD5"/>
<accession>A0A2A4MVD5</accession>
<dbReference type="Gene3D" id="3.90.79.10">
    <property type="entry name" value="Nucleoside Triphosphate Pyrophosphohydrolase"/>
    <property type="match status" value="1"/>
</dbReference>
<evidence type="ECO:0000256" key="2">
    <source>
        <dbReference type="ARBA" id="ARBA00001947"/>
    </source>
</evidence>
<reference evidence="12" key="1">
    <citation type="submission" date="2017-08" db="EMBL/GenBank/DDBJ databases">
        <title>A dynamic microbial community with high functional redundancy inhabits the cold, oxic subseafloor aquifer.</title>
        <authorList>
            <person name="Tully B.J."/>
            <person name="Wheat C.G."/>
            <person name="Glazer B.T."/>
            <person name="Huber J.A."/>
        </authorList>
    </citation>
    <scope>NUCLEOTIDE SEQUENCE [LARGE SCALE GENOMIC DNA]</scope>
</reference>
<dbReference type="SUPFAM" id="SSF55811">
    <property type="entry name" value="Nudix"/>
    <property type="match status" value="1"/>
</dbReference>
<feature type="domain" description="Nudix hydrolase" evidence="10">
    <location>
        <begin position="181"/>
        <end position="303"/>
    </location>
</feature>
<dbReference type="PANTHER" id="PTHR42904:SF6">
    <property type="entry name" value="NAD-CAPPED RNA HYDROLASE NUDT12"/>
    <property type="match status" value="1"/>
</dbReference>
<dbReference type="PANTHER" id="PTHR42904">
    <property type="entry name" value="NUDIX HYDROLASE, NUDC SUBFAMILY"/>
    <property type="match status" value="1"/>
</dbReference>
<evidence type="ECO:0000259" key="10">
    <source>
        <dbReference type="PROSITE" id="PS51462"/>
    </source>
</evidence>
<evidence type="ECO:0000313" key="11">
    <source>
        <dbReference type="EMBL" id="PCH63828.1"/>
    </source>
</evidence>
<dbReference type="PROSITE" id="PS00893">
    <property type="entry name" value="NUDIX_BOX"/>
    <property type="match status" value="1"/>
</dbReference>
<dbReference type="NCBIfam" id="NF001299">
    <property type="entry name" value="PRK00241.1"/>
    <property type="match status" value="1"/>
</dbReference>
<dbReference type="Pfam" id="PF00293">
    <property type="entry name" value="NUDIX"/>
    <property type="match status" value="1"/>
</dbReference>
<dbReference type="EC" id="3.6.1.22" evidence="4"/>